<comment type="caution">
    <text evidence="11">The sequence shown here is derived from an EMBL/GenBank/DDBJ whole genome shotgun (WGS) entry which is preliminary data.</text>
</comment>
<keyword evidence="4" id="KW-0399">Innate immunity</keyword>
<dbReference type="InterPro" id="IPR041267">
    <property type="entry name" value="NLRP_HD2"/>
</dbReference>
<dbReference type="SMART" id="SM00368">
    <property type="entry name" value="LRR_RI"/>
    <property type="match status" value="7"/>
</dbReference>
<name>A0ABD2D7D0_DAUMA</name>
<keyword evidence="7" id="KW-0547">Nucleotide-binding</keyword>
<comment type="similarity">
    <text evidence="2">Belongs to the NLRP family.</text>
</comment>
<evidence type="ECO:0000256" key="3">
    <source>
        <dbReference type="ARBA" id="ARBA00022490"/>
    </source>
</evidence>
<proteinExistence type="inferred from homology"/>
<evidence type="ECO:0000313" key="11">
    <source>
        <dbReference type="EMBL" id="KAL2762727.1"/>
    </source>
</evidence>
<evidence type="ECO:0000256" key="9">
    <source>
        <dbReference type="ARBA" id="ARBA00022859"/>
    </source>
</evidence>
<dbReference type="SUPFAM" id="SSF52540">
    <property type="entry name" value="P-loop containing nucleoside triphosphate hydrolases"/>
    <property type="match status" value="1"/>
</dbReference>
<evidence type="ECO:0000313" key="12">
    <source>
        <dbReference type="Proteomes" id="UP001610411"/>
    </source>
</evidence>
<dbReference type="PANTHER" id="PTHR45690:SF13">
    <property type="entry name" value="NACHT, LRR AND PYD DOMAINS-CONTAINING PROTEIN 9"/>
    <property type="match status" value="1"/>
</dbReference>
<dbReference type="AlphaFoldDB" id="A0ABD2D7D0"/>
<dbReference type="Pfam" id="PF13516">
    <property type="entry name" value="LRR_6"/>
    <property type="match status" value="2"/>
</dbReference>
<sequence>KLNPHRKHMKEKFHLMWEKETCLQVPEYFYKQTIRDEYTELNDAYTAEGTTPVTVVLQGPEGIGKTTLLRKVTLEWAEGNFWKDRFTFVFFLNVYEMNCLAETSLVELLSRDWPESPETIEDVFSQPESVLFIMDGFEELKFHPEPMSDLCVDWRQRRPTQVILSSLLQKKMLPASSLLVAFGTVAMQKNYFLLHHPKLITLVGFSEHERKLYFSHFFCERNKALKAFNFLREIKPLFALCQNPLVCWLVCTCMKGQLERGEDLAIDSQSTTSLYVSFLTSTFKAGGGNSPPKLNRVRLKSLCALAAEGIWTHTFVFCPGDLRRAGMSESDVSMWVGTRLLQRNGDCFTFNHVCVQEFCAAMFYLFQLPKDNPNPAIGSVTQLVTASVAQGQIHLTQLGVFVFGISTEKIISTLETSFGFPLSRDIKQEIIQCLKNLSQCEPNQEVGFQELFNALFETQEKEFVTEVMDFFEEVFVYIGNMEQLVIASFCVKHCQNLKKFRLCIESVFPDDSGSISEFTYISNFGNNSDFFKAIHNPHLKYLNLYSTSLAYTDVGHLCETLKDPMCHVEELMLMHCCLTCVSCDYISQALLCNKSLSFLDLGSNLLKDDGVASLCGALKHPNCNIQELWLAGCCLTSVSCEDISAVLICNGKLKTLKLGNNEIQDDGVKLLCEALKHPNCKLQRLGLQMCQLTSACCGDLASALTVCKTLRSLNLDCVALDHDGVVVLCESLCHVDCALQMLGLDKSAFGEETQMLLTAVEEKIPHLTISRQPWVEEEYKTRGVFL</sequence>
<dbReference type="GO" id="GO:0005737">
    <property type="term" value="C:cytoplasm"/>
    <property type="evidence" value="ECO:0007669"/>
    <property type="project" value="UniProtKB-SubCell"/>
</dbReference>
<protein>
    <submittedName>
        <fullName evidence="11">NACHT, LRR and PYD domains-containing protein 9</fullName>
    </submittedName>
</protein>
<evidence type="ECO:0000256" key="1">
    <source>
        <dbReference type="ARBA" id="ARBA00004496"/>
    </source>
</evidence>
<dbReference type="InterPro" id="IPR027417">
    <property type="entry name" value="P-loop_NTPase"/>
</dbReference>
<evidence type="ECO:0000256" key="2">
    <source>
        <dbReference type="ARBA" id="ARBA00008665"/>
    </source>
</evidence>
<dbReference type="InterPro" id="IPR001611">
    <property type="entry name" value="Leu-rich_rpt"/>
</dbReference>
<keyword evidence="8" id="KW-0067">ATP-binding</keyword>
<dbReference type="InterPro" id="IPR050637">
    <property type="entry name" value="NLRP_innate_immun_reg"/>
</dbReference>
<evidence type="ECO:0000259" key="10">
    <source>
        <dbReference type="PROSITE" id="PS50837"/>
    </source>
</evidence>
<gene>
    <name evidence="11" type="ORF">WCI35_031153</name>
</gene>
<keyword evidence="3" id="KW-0963">Cytoplasm</keyword>
<comment type="subcellular location">
    <subcellularLocation>
        <location evidence="1">Cytoplasm</location>
    </subcellularLocation>
</comment>
<dbReference type="InterPro" id="IPR007111">
    <property type="entry name" value="NACHT_NTPase"/>
</dbReference>
<dbReference type="Gene3D" id="3.80.10.10">
    <property type="entry name" value="Ribonuclease Inhibitor"/>
    <property type="match status" value="2"/>
</dbReference>
<dbReference type="InterPro" id="IPR032675">
    <property type="entry name" value="LRR_dom_sf"/>
</dbReference>
<dbReference type="Pfam" id="PF17779">
    <property type="entry name" value="WHD_NOD2"/>
    <property type="match status" value="1"/>
</dbReference>
<feature type="domain" description="NACHT" evidence="10">
    <location>
        <begin position="53"/>
        <end position="251"/>
    </location>
</feature>
<accession>A0ABD2D7D0</accession>
<dbReference type="GO" id="GO:0005524">
    <property type="term" value="F:ATP binding"/>
    <property type="evidence" value="ECO:0007669"/>
    <property type="project" value="UniProtKB-KW"/>
</dbReference>
<evidence type="ECO:0000256" key="5">
    <source>
        <dbReference type="ARBA" id="ARBA00022614"/>
    </source>
</evidence>
<dbReference type="Pfam" id="PF05729">
    <property type="entry name" value="NACHT"/>
    <property type="match status" value="1"/>
</dbReference>
<dbReference type="Proteomes" id="UP001610411">
    <property type="component" value="Unassembled WGS sequence"/>
</dbReference>
<dbReference type="InterPro" id="IPR041075">
    <property type="entry name" value="NOD1/2_WH"/>
</dbReference>
<evidence type="ECO:0000256" key="7">
    <source>
        <dbReference type="ARBA" id="ARBA00022741"/>
    </source>
</evidence>
<evidence type="ECO:0000256" key="8">
    <source>
        <dbReference type="ARBA" id="ARBA00022840"/>
    </source>
</evidence>
<dbReference type="FunFam" id="3.40.50.300:FF:000442">
    <property type="entry name" value="NACHT, LRR and PYD domains-containing protein 3"/>
    <property type="match status" value="1"/>
</dbReference>
<dbReference type="Gene3D" id="3.40.50.300">
    <property type="entry name" value="P-loop containing nucleotide triphosphate hydrolases"/>
    <property type="match status" value="1"/>
</dbReference>
<keyword evidence="5" id="KW-0433">Leucine-rich repeat</keyword>
<reference evidence="11 12" key="1">
    <citation type="journal article" date="2024" name="G3 (Bethesda)">
        <title>A hybrid genome assembly of the endangered aye-aye (Daubentonia madagascariensis).</title>
        <authorList>
            <person name="Versoza C.J."/>
            <person name="Pfeifer S.P."/>
        </authorList>
    </citation>
    <scope>NUCLEOTIDE SEQUENCE [LARGE SCALE GENOMIC DNA]</scope>
    <source>
        <strain evidence="11">6821</strain>
    </source>
</reference>
<dbReference type="Pfam" id="PF17776">
    <property type="entry name" value="NLRC4_HD2"/>
    <property type="match status" value="1"/>
</dbReference>
<dbReference type="PROSITE" id="PS50837">
    <property type="entry name" value="NACHT"/>
    <property type="match status" value="1"/>
</dbReference>
<feature type="non-terminal residue" evidence="11">
    <location>
        <position position="1"/>
    </location>
</feature>
<keyword evidence="12" id="KW-1185">Reference proteome</keyword>
<dbReference type="SUPFAM" id="SSF52047">
    <property type="entry name" value="RNI-like"/>
    <property type="match status" value="1"/>
</dbReference>
<dbReference type="PANTHER" id="PTHR45690">
    <property type="entry name" value="NACHT, LRR AND PYD DOMAINS-CONTAINING PROTEIN 12"/>
    <property type="match status" value="1"/>
</dbReference>
<organism evidence="11 12">
    <name type="scientific">Daubentonia madagascariensis</name>
    <name type="common">Aye-aye</name>
    <name type="synonym">Sciurus madagascariensis</name>
    <dbReference type="NCBI Taxonomy" id="31869"/>
    <lineage>
        <taxon>Eukaryota</taxon>
        <taxon>Metazoa</taxon>
        <taxon>Chordata</taxon>
        <taxon>Craniata</taxon>
        <taxon>Vertebrata</taxon>
        <taxon>Euteleostomi</taxon>
        <taxon>Mammalia</taxon>
        <taxon>Eutheria</taxon>
        <taxon>Euarchontoglires</taxon>
        <taxon>Primates</taxon>
        <taxon>Strepsirrhini</taxon>
        <taxon>Chiromyiformes</taxon>
        <taxon>Daubentoniidae</taxon>
        <taxon>Daubentonia</taxon>
    </lineage>
</organism>
<dbReference type="EMBL" id="JBFSEQ010000013">
    <property type="protein sequence ID" value="KAL2762727.1"/>
    <property type="molecule type" value="Genomic_DNA"/>
</dbReference>
<evidence type="ECO:0000256" key="6">
    <source>
        <dbReference type="ARBA" id="ARBA00022737"/>
    </source>
</evidence>
<evidence type="ECO:0000256" key="4">
    <source>
        <dbReference type="ARBA" id="ARBA00022588"/>
    </source>
</evidence>
<keyword evidence="6" id="KW-0677">Repeat</keyword>
<keyword evidence="9" id="KW-0391">Immunity</keyword>